<comment type="subcellular location">
    <subcellularLocation>
        <location evidence="1">Cell membrane</location>
        <topology evidence="1">Multi-pass membrane protein</topology>
    </subcellularLocation>
</comment>
<feature type="transmembrane region" description="Helical" evidence="7">
    <location>
        <begin position="302"/>
        <end position="325"/>
    </location>
</feature>
<evidence type="ECO:0000313" key="9">
    <source>
        <dbReference type="EMBL" id="ROS44689.1"/>
    </source>
</evidence>
<keyword evidence="2" id="KW-0813">Transport</keyword>
<feature type="transmembrane region" description="Helical" evidence="7">
    <location>
        <begin position="88"/>
        <end position="111"/>
    </location>
</feature>
<keyword evidence="5 7" id="KW-1133">Transmembrane helix</keyword>
<evidence type="ECO:0000256" key="3">
    <source>
        <dbReference type="ARBA" id="ARBA00022475"/>
    </source>
</evidence>
<dbReference type="PANTHER" id="PTHR43045:SF2">
    <property type="entry name" value="INNER MEMBRANE METABOLITE TRANSPORT PROTEIN YHJE"/>
    <property type="match status" value="1"/>
</dbReference>
<comment type="caution">
    <text evidence="9">The sequence shown here is derived from an EMBL/GenBank/DDBJ whole genome shotgun (WGS) entry which is preliminary data.</text>
</comment>
<dbReference type="GeneID" id="301848376"/>
<dbReference type="GO" id="GO:0005886">
    <property type="term" value="C:plasma membrane"/>
    <property type="evidence" value="ECO:0007669"/>
    <property type="project" value="UniProtKB-SubCell"/>
</dbReference>
<evidence type="ECO:0000256" key="2">
    <source>
        <dbReference type="ARBA" id="ARBA00022448"/>
    </source>
</evidence>
<evidence type="ECO:0000313" key="10">
    <source>
        <dbReference type="Proteomes" id="UP000274843"/>
    </source>
</evidence>
<dbReference type="PROSITE" id="PS50850">
    <property type="entry name" value="MFS"/>
    <property type="match status" value="1"/>
</dbReference>
<feature type="transmembrane region" description="Helical" evidence="7">
    <location>
        <begin position="162"/>
        <end position="180"/>
    </location>
</feature>
<dbReference type="RefSeq" id="WP_123686621.1">
    <property type="nucleotide sequence ID" value="NZ_RKHY01000001.1"/>
</dbReference>
<evidence type="ECO:0000259" key="8">
    <source>
        <dbReference type="PROSITE" id="PS50850"/>
    </source>
</evidence>
<keyword evidence="4 7" id="KW-0812">Transmembrane</keyword>
<name>A0A3N2H886_9PSEU</name>
<organism evidence="9 10">
    <name type="scientific">Amycolatopsis thermoflava</name>
    <dbReference type="NCBI Taxonomy" id="84480"/>
    <lineage>
        <taxon>Bacteria</taxon>
        <taxon>Bacillati</taxon>
        <taxon>Actinomycetota</taxon>
        <taxon>Actinomycetes</taxon>
        <taxon>Pseudonocardiales</taxon>
        <taxon>Pseudonocardiaceae</taxon>
        <taxon>Amycolatopsis</taxon>
        <taxon>Amycolatopsis methanolica group</taxon>
    </lineage>
</organism>
<keyword evidence="10" id="KW-1185">Reference proteome</keyword>
<dbReference type="Proteomes" id="UP000274843">
    <property type="component" value="Unassembled WGS sequence"/>
</dbReference>
<evidence type="ECO:0000256" key="1">
    <source>
        <dbReference type="ARBA" id="ARBA00004651"/>
    </source>
</evidence>
<dbReference type="Pfam" id="PF07690">
    <property type="entry name" value="MFS_1"/>
    <property type="match status" value="1"/>
</dbReference>
<evidence type="ECO:0000256" key="5">
    <source>
        <dbReference type="ARBA" id="ARBA00022989"/>
    </source>
</evidence>
<feature type="transmembrane region" description="Helical" evidence="7">
    <location>
        <begin position="368"/>
        <end position="391"/>
    </location>
</feature>
<feature type="transmembrane region" description="Helical" evidence="7">
    <location>
        <begin position="397"/>
        <end position="423"/>
    </location>
</feature>
<evidence type="ECO:0000256" key="7">
    <source>
        <dbReference type="SAM" id="Phobius"/>
    </source>
</evidence>
<gene>
    <name evidence="9" type="ORF">EDD35_7136</name>
</gene>
<accession>A0A3N2H886</accession>
<dbReference type="GO" id="GO:0022857">
    <property type="term" value="F:transmembrane transporter activity"/>
    <property type="evidence" value="ECO:0007669"/>
    <property type="project" value="InterPro"/>
</dbReference>
<feature type="transmembrane region" description="Helical" evidence="7">
    <location>
        <begin position="117"/>
        <end position="141"/>
    </location>
</feature>
<dbReference type="SUPFAM" id="SSF103473">
    <property type="entry name" value="MFS general substrate transporter"/>
    <property type="match status" value="1"/>
</dbReference>
<dbReference type="AlphaFoldDB" id="A0A3N2H886"/>
<feature type="transmembrane region" description="Helical" evidence="7">
    <location>
        <begin position="53"/>
        <end position="76"/>
    </location>
</feature>
<feature type="domain" description="Major facilitator superfamily (MFS) profile" evidence="8">
    <location>
        <begin position="14"/>
        <end position="427"/>
    </location>
</feature>
<dbReference type="EMBL" id="RKHY01000001">
    <property type="protein sequence ID" value="ROS44689.1"/>
    <property type="molecule type" value="Genomic_DNA"/>
</dbReference>
<dbReference type="PANTHER" id="PTHR43045">
    <property type="entry name" value="SHIKIMATE TRANSPORTER"/>
    <property type="match status" value="1"/>
</dbReference>
<proteinExistence type="predicted"/>
<feature type="transmembrane region" description="Helical" evidence="7">
    <location>
        <begin position="240"/>
        <end position="265"/>
    </location>
</feature>
<dbReference type="Gene3D" id="1.20.1250.20">
    <property type="entry name" value="MFS general substrate transporter like domains"/>
    <property type="match status" value="2"/>
</dbReference>
<feature type="transmembrane region" description="Helical" evidence="7">
    <location>
        <begin position="16"/>
        <end position="41"/>
    </location>
</feature>
<keyword evidence="3" id="KW-1003">Cell membrane</keyword>
<feature type="transmembrane region" description="Helical" evidence="7">
    <location>
        <begin position="331"/>
        <end position="356"/>
    </location>
</feature>
<feature type="transmembrane region" description="Helical" evidence="7">
    <location>
        <begin position="186"/>
        <end position="205"/>
    </location>
</feature>
<reference evidence="9 10" key="1">
    <citation type="submission" date="2018-11" db="EMBL/GenBank/DDBJ databases">
        <title>Sequencing the genomes of 1000 actinobacteria strains.</title>
        <authorList>
            <person name="Klenk H.-P."/>
        </authorList>
    </citation>
    <scope>NUCLEOTIDE SEQUENCE [LARGE SCALE GENOMIC DNA]</scope>
    <source>
        <strain evidence="9 10">DSM 44348</strain>
    </source>
</reference>
<dbReference type="InterPro" id="IPR020846">
    <property type="entry name" value="MFS_dom"/>
</dbReference>
<keyword evidence="6 7" id="KW-0472">Membrane</keyword>
<evidence type="ECO:0000256" key="4">
    <source>
        <dbReference type="ARBA" id="ARBA00022692"/>
    </source>
</evidence>
<sequence>MSDDETAARQGRRARIAAFVGTAVEWYDFYIFGTAAAIAFGPVFFPTFDTSTALLASFATFWAGFLARPIGGIVFGHLGDRLGRKNTLVATLLIMGVATFAIGVLPGYATIGVAAPILLVLLRALQGFAVGGEWGGAVLLATESGASGRPLRGGMFVQQGSPAGNILATLVMALVAALPGDAFATWGWRIPFLLSALLVVIGLVTRLKLEESREFTQRVEQAPPVKLPIAELLAHHWRRVVAAVFASALGIGMAYFLSTFMLAYATSQLGVSRQVMLNLLLANAVLQFLWQPVATRLAERLGAARFMVGTLAATAALAVPMFLLAGTGKPALILLGIGLSTIAGTGYYAVLAGFLAQAFPVGVRYTGISFAYQLCSTVIGGTTPLLAQLFLGLGGGHWAGVAVFYLVLIGVTAAGVTVLSALVRRSATPTVTASV</sequence>
<protein>
    <submittedName>
        <fullName evidence="9">Putative MFS family arabinose efflux permease</fullName>
    </submittedName>
</protein>
<dbReference type="InterPro" id="IPR036259">
    <property type="entry name" value="MFS_trans_sf"/>
</dbReference>
<feature type="transmembrane region" description="Helical" evidence="7">
    <location>
        <begin position="271"/>
        <end position="290"/>
    </location>
</feature>
<evidence type="ECO:0000256" key="6">
    <source>
        <dbReference type="ARBA" id="ARBA00023136"/>
    </source>
</evidence>
<dbReference type="InterPro" id="IPR011701">
    <property type="entry name" value="MFS"/>
</dbReference>